<comment type="caution">
    <text evidence="1">The sequence shown here is derived from an EMBL/GenBank/DDBJ whole genome shotgun (WGS) entry which is preliminary data.</text>
</comment>
<accession>A0A6N7WQI7</accession>
<reference evidence="1 2" key="1">
    <citation type="submission" date="2019-08" db="EMBL/GenBank/DDBJ databases">
        <title>In-depth cultivation of the pig gut microbiome towards novel bacterial diversity and tailored functional studies.</title>
        <authorList>
            <person name="Wylensek D."/>
            <person name="Hitch T.C.A."/>
            <person name="Clavel T."/>
        </authorList>
    </citation>
    <scope>NUCLEOTIDE SEQUENCE [LARGE SCALE GENOMIC DNA]</scope>
    <source>
        <strain evidence="1 2">BL-178-WT-3A</strain>
    </source>
</reference>
<sequence length="65" mass="7698">MLGLCELRHCGHNTQKIISPADKKLPVLTANDKITWWLRPQTPNKKSRLDFLRNDIRITRMIWKS</sequence>
<proteinExistence type="predicted"/>
<gene>
    <name evidence="1" type="ORF">FYJ82_07225</name>
</gene>
<protein>
    <submittedName>
        <fullName evidence="1">5'-nucleotidase</fullName>
    </submittedName>
</protein>
<dbReference type="EMBL" id="VUNP01000032">
    <property type="protein sequence ID" value="MST54170.1"/>
    <property type="molecule type" value="Genomic_DNA"/>
</dbReference>
<name>A0A6N7WQI7_STRAY</name>
<organism evidence="1 2">
    <name type="scientific">Streptococcus alactolyticus</name>
    <dbReference type="NCBI Taxonomy" id="29389"/>
    <lineage>
        <taxon>Bacteria</taxon>
        <taxon>Bacillati</taxon>
        <taxon>Bacillota</taxon>
        <taxon>Bacilli</taxon>
        <taxon>Lactobacillales</taxon>
        <taxon>Streptococcaceae</taxon>
        <taxon>Streptococcus</taxon>
    </lineage>
</organism>
<dbReference type="AlphaFoldDB" id="A0A6N7WQI7"/>
<evidence type="ECO:0000313" key="2">
    <source>
        <dbReference type="Proteomes" id="UP000471052"/>
    </source>
</evidence>
<dbReference type="Proteomes" id="UP000471052">
    <property type="component" value="Unassembled WGS sequence"/>
</dbReference>
<evidence type="ECO:0000313" key="1">
    <source>
        <dbReference type="EMBL" id="MST54170.1"/>
    </source>
</evidence>